<sequence length="205" mass="21287">MRLVPLLAPLGLKDALVYGLLRGGIAVAAPVAEGLKAPLLPFLVRKLGVPWQPELGFGALAEGAEAPVLNREIVAGCGLGPDDIATVETRERHELERRQALYLAGLQRPDPRGRAVILVDDGLATGVSARAALQSLRAQGASPLILAVPVAPASSIASLDGECDRIVCAEISDIPAGIGGCYADFHQLEDEEVLAILRGAGKEAP</sequence>
<keyword evidence="2" id="KW-0328">Glycosyltransferase</keyword>
<evidence type="ECO:0000313" key="4">
    <source>
        <dbReference type="Proteomes" id="UP000746741"/>
    </source>
</evidence>
<organism evidence="2 5">
    <name type="scientific">Neoroseomonas oryzicola</name>
    <dbReference type="NCBI Taxonomy" id="535904"/>
    <lineage>
        <taxon>Bacteria</taxon>
        <taxon>Pseudomonadati</taxon>
        <taxon>Pseudomonadota</taxon>
        <taxon>Alphaproteobacteria</taxon>
        <taxon>Acetobacterales</taxon>
        <taxon>Acetobacteraceae</taxon>
        <taxon>Neoroseomonas</taxon>
    </lineage>
</organism>
<proteinExistence type="predicted"/>
<keyword evidence="2" id="KW-0808">Transferase</keyword>
<evidence type="ECO:0000259" key="1">
    <source>
        <dbReference type="Pfam" id="PF00156"/>
    </source>
</evidence>
<dbReference type="AlphaFoldDB" id="A0A9X9WEY9"/>
<reference evidence="3 4" key="2">
    <citation type="submission" date="2020-02" db="EMBL/GenBank/DDBJ databases">
        <authorList>
            <person name="Sun Q."/>
            <person name="Inoue M."/>
        </authorList>
    </citation>
    <scope>NUCLEOTIDE SEQUENCE [LARGE SCALE GENOMIC DNA]</scope>
    <source>
        <strain evidence="3 4">KCTC 22478</strain>
    </source>
</reference>
<accession>A0A9X9WEY9</accession>
<name>A0A9X9WEY9_9PROT</name>
<feature type="domain" description="Phosphoribosyltransferase" evidence="1">
    <location>
        <begin position="103"/>
        <end position="184"/>
    </location>
</feature>
<evidence type="ECO:0000313" key="3">
    <source>
        <dbReference type="EMBL" id="NKE15749.1"/>
    </source>
</evidence>
<dbReference type="EMBL" id="JAAVUP010000001">
    <property type="protein sequence ID" value="NKE15749.1"/>
    <property type="molecule type" value="Genomic_DNA"/>
</dbReference>
<dbReference type="InterPro" id="IPR000836">
    <property type="entry name" value="PRTase_dom"/>
</dbReference>
<dbReference type="Proteomes" id="UP000746741">
    <property type="component" value="Unassembled WGS sequence"/>
</dbReference>
<gene>
    <name evidence="3" type="ORF">GWK15_02250</name>
    <name evidence="2" type="ORF">GXW75_06555</name>
</gene>
<dbReference type="GO" id="GO:0016757">
    <property type="term" value="F:glycosyltransferase activity"/>
    <property type="evidence" value="ECO:0007669"/>
    <property type="project" value="UniProtKB-KW"/>
</dbReference>
<dbReference type="Gene3D" id="3.40.50.2020">
    <property type="match status" value="1"/>
</dbReference>
<dbReference type="Gene3D" id="3.30.1310.20">
    <property type="entry name" value="PRTase-like"/>
    <property type="match status" value="1"/>
</dbReference>
<dbReference type="Pfam" id="PF00156">
    <property type="entry name" value="Pribosyltran"/>
    <property type="match status" value="1"/>
</dbReference>
<reference evidence="2" key="3">
    <citation type="journal article" date="2021" name="Syst. Appl. Microbiol.">
        <title>Roseomonas hellenica sp. nov., isolated from roots of wild-growing Alkanna tinctoria.</title>
        <authorList>
            <person name="Rat A."/>
            <person name="Naranjo H.D."/>
            <person name="Lebbe L."/>
            <person name="Cnockaert M."/>
            <person name="Krigas N."/>
            <person name="Grigoriadou K."/>
            <person name="Maloupa E."/>
            <person name="Willems A."/>
        </authorList>
    </citation>
    <scope>NUCLEOTIDE SEQUENCE</scope>
    <source>
        <strain evidence="2">LMG 31161</strain>
    </source>
</reference>
<dbReference type="EMBL" id="JAAEDK010000011">
    <property type="protein sequence ID" value="MBR0658899.1"/>
    <property type="molecule type" value="Genomic_DNA"/>
</dbReference>
<evidence type="ECO:0000313" key="5">
    <source>
        <dbReference type="Proteomes" id="UP001138708"/>
    </source>
</evidence>
<dbReference type="SUPFAM" id="SSF53271">
    <property type="entry name" value="PRTase-like"/>
    <property type="match status" value="1"/>
</dbReference>
<dbReference type="InterPro" id="IPR029057">
    <property type="entry name" value="PRTase-like"/>
</dbReference>
<protein>
    <submittedName>
        <fullName evidence="2">Phosphoribosyltransferase</fullName>
    </submittedName>
</protein>
<comment type="caution">
    <text evidence="2">The sequence shown here is derived from an EMBL/GenBank/DDBJ whole genome shotgun (WGS) entry which is preliminary data.</text>
</comment>
<dbReference type="CDD" id="cd06223">
    <property type="entry name" value="PRTases_typeI"/>
    <property type="match status" value="1"/>
</dbReference>
<keyword evidence="4" id="KW-1185">Reference proteome</keyword>
<evidence type="ECO:0000313" key="2">
    <source>
        <dbReference type="EMBL" id="MBR0658899.1"/>
    </source>
</evidence>
<reference evidence="2" key="1">
    <citation type="submission" date="2020-01" db="EMBL/GenBank/DDBJ databases">
        <authorList>
            <person name="Rat A."/>
        </authorList>
    </citation>
    <scope>NUCLEOTIDE SEQUENCE</scope>
    <source>
        <strain evidence="2">LMG 31161</strain>
    </source>
</reference>
<dbReference type="Proteomes" id="UP001138708">
    <property type="component" value="Unassembled WGS sequence"/>
</dbReference>